<dbReference type="RefSeq" id="WP_188684511.1">
    <property type="nucleotide sequence ID" value="NZ_BMKX01000002.1"/>
</dbReference>
<dbReference type="EMBL" id="BMKX01000002">
    <property type="protein sequence ID" value="GGJ55635.1"/>
    <property type="molecule type" value="Genomic_DNA"/>
</dbReference>
<name>A0ABQ2DFE2_9MICC</name>
<protein>
    <recommendedName>
        <fullName evidence="1">DUF4082 domain-containing protein</fullName>
    </recommendedName>
</protein>
<dbReference type="Pfam" id="PF13313">
    <property type="entry name" value="DUF4082"/>
    <property type="match status" value="2"/>
</dbReference>
<feature type="domain" description="DUF4082" evidence="1">
    <location>
        <begin position="263"/>
        <end position="369"/>
    </location>
</feature>
<proteinExistence type="predicted"/>
<organism evidence="2 3">
    <name type="scientific">Glutamicibacter ardleyensis</name>
    <dbReference type="NCBI Taxonomy" id="225894"/>
    <lineage>
        <taxon>Bacteria</taxon>
        <taxon>Bacillati</taxon>
        <taxon>Actinomycetota</taxon>
        <taxon>Actinomycetes</taxon>
        <taxon>Micrococcales</taxon>
        <taxon>Micrococcaceae</taxon>
        <taxon>Glutamicibacter</taxon>
    </lineage>
</organism>
<keyword evidence="3" id="KW-1185">Reference proteome</keyword>
<reference evidence="3" key="1">
    <citation type="journal article" date="2019" name="Int. J. Syst. Evol. Microbiol.">
        <title>The Global Catalogue of Microorganisms (GCM) 10K type strain sequencing project: providing services to taxonomists for standard genome sequencing and annotation.</title>
        <authorList>
            <consortium name="The Broad Institute Genomics Platform"/>
            <consortium name="The Broad Institute Genome Sequencing Center for Infectious Disease"/>
            <person name="Wu L."/>
            <person name="Ma J."/>
        </authorList>
    </citation>
    <scope>NUCLEOTIDE SEQUENCE [LARGE SCALE GENOMIC DNA]</scope>
    <source>
        <strain evidence="3">CGMCC 1.3685</strain>
    </source>
</reference>
<comment type="caution">
    <text evidence="2">The sequence shown here is derived from an EMBL/GenBank/DDBJ whole genome shotgun (WGS) entry which is preliminary data.</text>
</comment>
<dbReference type="GeneID" id="303303682"/>
<dbReference type="Proteomes" id="UP000606115">
    <property type="component" value="Unassembled WGS sequence"/>
</dbReference>
<gene>
    <name evidence="2" type="ORF">GCM10007173_13010</name>
</gene>
<evidence type="ECO:0000313" key="2">
    <source>
        <dbReference type="EMBL" id="GGJ55635.1"/>
    </source>
</evidence>
<dbReference type="InterPro" id="IPR025141">
    <property type="entry name" value="DUF4082"/>
</dbReference>
<accession>A0ABQ2DFE2</accession>
<dbReference type="Gene3D" id="3.20.20.80">
    <property type="entry name" value="Glycosidases"/>
    <property type="match status" value="1"/>
</dbReference>
<evidence type="ECO:0000259" key="1">
    <source>
        <dbReference type="Pfam" id="PF13313"/>
    </source>
</evidence>
<sequence length="794" mass="85864">MAIYSIFGQAAPTGITLDAGTEPVNLATGFYVVGVAGWRARGARVWVPAGAVVSPTGHKAYLWSGKDMATATLLATADFASFGANKWNEVEFSTTYALTASSYYWVSVYFPDGGFGAKSSVFSGSVQAPGGTPLYGAADSEMVPGNAAFAYGSAGARTVIKANAAGWYGVDVIVDDGTGGASEAYISSVAITDSVNAYRSGGAATVIATGTAKDVLNVTDTDVKTFNLDGDARRTVRRSMWEDRINLSSMQYVDSTYGPDFTSAEPNEFGVEFMVQAPVTIIGSRIYKHPEAAGTIPVTLWSPAGAALATATMNWSADAGGWREILFPSPVAVSPDTRYVMSYFAANGKWCQNVWVYNDMNYYEWPFFVERYLETSTGKSGASRVGGLITSEHVYPTGVLPHNYYVDPIAQWVESEAGPGPNYFDQFPNGGSSFEIPMAVFYPDPPWLEDYASIGVNTACGVPINVPGYRESILASGMDIFASSDDGVATQETVLADPAISARVKGYFLWDEPDMVHNGGTPDQLWTRLSNIRHVDSSRPIVLNLGQWPAQSISYQWWPVGAKVDDVTPMWYGYGEIPDVISCDWYNITKPRLGIWTMPKQVQKMRQLSHGRIPVWAYVETCPIETSNPSPEQMKRAVWAAFIAGATGIVFFDHRFDELWHGRGQDFASSLHDPPMRAAVQEICAQAQSLAGAIKASPLQLVINVASTNTTAGPMGGTYGVPIQQTSRRYGPYTFVFTQSIRPGTTTGTFTVPDAAGKTITVLGESRTLTANGSGTFSDTFSSDYEYHLYRYTT</sequence>
<evidence type="ECO:0000313" key="3">
    <source>
        <dbReference type="Proteomes" id="UP000606115"/>
    </source>
</evidence>
<feature type="domain" description="DUF4082" evidence="1">
    <location>
        <begin position="57"/>
        <end position="153"/>
    </location>
</feature>